<organism evidence="2 3">
    <name type="scientific">Xenorhabdus innexi</name>
    <dbReference type="NCBI Taxonomy" id="290109"/>
    <lineage>
        <taxon>Bacteria</taxon>
        <taxon>Pseudomonadati</taxon>
        <taxon>Pseudomonadota</taxon>
        <taxon>Gammaproteobacteria</taxon>
        <taxon>Enterobacterales</taxon>
        <taxon>Morganellaceae</taxon>
        <taxon>Xenorhabdus</taxon>
    </lineage>
</organism>
<name>A0A1N6MWM5_9GAMM</name>
<gene>
    <name evidence="1" type="ORF">Xinn_02007</name>
    <name evidence="2" type="ORF">XIS1_1790042</name>
</gene>
<evidence type="ECO:0000313" key="3">
    <source>
        <dbReference type="Proteomes" id="UP000196435"/>
    </source>
</evidence>
<evidence type="ECO:0000313" key="4">
    <source>
        <dbReference type="Proteomes" id="UP000224871"/>
    </source>
</evidence>
<protein>
    <submittedName>
        <fullName evidence="2">Uncharacterized protein</fullName>
    </submittedName>
</protein>
<keyword evidence="4" id="KW-1185">Reference proteome</keyword>
<dbReference type="EMBL" id="FTLG01000089">
    <property type="protein sequence ID" value="SIP73236.1"/>
    <property type="molecule type" value="Genomic_DNA"/>
</dbReference>
<sequence length="170" mass="19071">MAQVKCQYFDFSITTFFEPEVCEPPAKNKNVCCPVTQLRNMKYSGTPSDTDDKPNGLSQYRFITNTMIQVHLICEDVPFCESAIMLRVQRVLACQIGCETDYNAILEHWRGSGMMLPPGEYIIDIPVGIAYGADPCGFHIEKTPAGHVTVVIEPVTTEHVWAMLYNNAKC</sequence>
<proteinExistence type="predicted"/>
<dbReference type="EMBL" id="NIBU01000019">
    <property type="protein sequence ID" value="PHM35937.1"/>
    <property type="molecule type" value="Genomic_DNA"/>
</dbReference>
<accession>A0A1N6MWM5</accession>
<evidence type="ECO:0000313" key="1">
    <source>
        <dbReference type="EMBL" id="PHM35937.1"/>
    </source>
</evidence>
<dbReference type="AlphaFoldDB" id="A0A1N6MWM5"/>
<reference evidence="3" key="2">
    <citation type="submission" date="2016-12" db="EMBL/GenBank/DDBJ databases">
        <authorList>
            <person name="Gaudriault S."/>
        </authorList>
    </citation>
    <scope>NUCLEOTIDE SEQUENCE [LARGE SCALE GENOMIC DNA]</scope>
    <source>
        <strain evidence="3">HGB1681 (deposited as PTA-6826 in the American Type Culture Collection)</strain>
    </source>
</reference>
<reference evidence="1 4" key="3">
    <citation type="journal article" date="2017" name="Nat. Microbiol.">
        <title>Natural product diversity associated with the nematode symbionts Photorhabdus and Xenorhabdus.</title>
        <authorList>
            <person name="Tobias N.J."/>
            <person name="Wolff H."/>
            <person name="Djahanschiri B."/>
            <person name="Grundmann F."/>
            <person name="Kronenwerth M."/>
            <person name="Shi Y.M."/>
            <person name="Simonyi S."/>
            <person name="Grun P."/>
            <person name="Shapiro-Ilan D."/>
            <person name="Pidot S.J."/>
            <person name="Stinear T.P."/>
            <person name="Ebersberger I."/>
            <person name="Bode H.B."/>
        </authorList>
    </citation>
    <scope>NUCLEOTIDE SEQUENCE [LARGE SCALE GENOMIC DNA]</scope>
    <source>
        <strain evidence="1 4">DSM 16336</strain>
    </source>
</reference>
<dbReference type="RefSeq" id="WP_086956720.1">
    <property type="nucleotide sequence ID" value="NZ_CAWNQC010000101.1"/>
</dbReference>
<evidence type="ECO:0000313" key="2">
    <source>
        <dbReference type="EMBL" id="SIP73236.1"/>
    </source>
</evidence>
<dbReference type="Proteomes" id="UP000224871">
    <property type="component" value="Unassembled WGS sequence"/>
</dbReference>
<reference evidence="2" key="1">
    <citation type="submission" date="2016-12" db="EMBL/GenBank/DDBJ databases">
        <authorList>
            <person name="Song W.-J."/>
            <person name="Kurnit D.M."/>
        </authorList>
    </citation>
    <scope>NUCLEOTIDE SEQUENCE [LARGE SCALE GENOMIC DNA]</scope>
    <source>
        <strain evidence="2">HGB1681</strain>
    </source>
</reference>
<dbReference type="Proteomes" id="UP000196435">
    <property type="component" value="Unassembled WGS sequence"/>
</dbReference>